<dbReference type="Proteomes" id="UP000655273">
    <property type="component" value="Unassembled WGS sequence"/>
</dbReference>
<accession>A0A927DLQ2</accession>
<sequence>MGETVPEATAFVVTVVKDREDAYYQLWLDRREKNKLLSRDEDEGLEQFELYDENDAEQLREVAKVRGHLLGLLEMLPDE</sequence>
<gene>
    <name evidence="1" type="ORF">IE983_05200</name>
</gene>
<reference evidence="1" key="1">
    <citation type="submission" date="2020-07" db="EMBL/GenBank/DDBJ databases">
        <title>Clinical and genomic characterization of carbapenemase-producing Enterobacterales causing secondary infections during the COVID-19 crisis at a New York City hospital.</title>
        <authorList>
            <person name="Gomez-Simmonds A."/>
            <person name="Annavajhala M.K."/>
            <person name="Uhlemann A.-C."/>
        </authorList>
    </citation>
    <scope>NUCLEOTIDE SEQUENCE</scope>
    <source>
        <strain evidence="1">NK1396</strain>
    </source>
</reference>
<dbReference type="EMBL" id="JACXTA010000001">
    <property type="protein sequence ID" value="MBD3706731.1"/>
    <property type="molecule type" value="Genomic_DNA"/>
</dbReference>
<evidence type="ECO:0000313" key="1">
    <source>
        <dbReference type="EMBL" id="MBD3706731.1"/>
    </source>
</evidence>
<protein>
    <submittedName>
        <fullName evidence="1">Uncharacterized protein</fullName>
    </submittedName>
</protein>
<dbReference type="AlphaFoldDB" id="A0A927DLQ2"/>
<proteinExistence type="predicted"/>
<organism evidence="1 2">
    <name type="scientific">Enterobacter hormaechei</name>
    <dbReference type="NCBI Taxonomy" id="158836"/>
    <lineage>
        <taxon>Bacteria</taxon>
        <taxon>Pseudomonadati</taxon>
        <taxon>Pseudomonadota</taxon>
        <taxon>Gammaproteobacteria</taxon>
        <taxon>Enterobacterales</taxon>
        <taxon>Enterobacteriaceae</taxon>
        <taxon>Enterobacter</taxon>
        <taxon>Enterobacter cloacae complex</taxon>
    </lineage>
</organism>
<name>A0A927DLQ2_9ENTR</name>
<evidence type="ECO:0000313" key="2">
    <source>
        <dbReference type="Proteomes" id="UP000655273"/>
    </source>
</evidence>
<comment type="caution">
    <text evidence="1">The sequence shown here is derived from an EMBL/GenBank/DDBJ whole genome shotgun (WGS) entry which is preliminary data.</text>
</comment>